<sequence length="151" mass="16615">MKKRFYGFLLMTLLFSTSLHIPASAATTSPTTSTETADDFVEMFEIANYTAANPYILVSGNTATVMFSTDENAKVSIRGSAIYVKTTDYTMDQELTLNRLKESNQLILTVTTEAGVSTSYPITVKTEPKPKHQVLPKIAETSLSSSRRIDS</sequence>
<dbReference type="OrthoDB" id="2361453at2"/>
<dbReference type="EMBL" id="AODD01000018">
    <property type="protein sequence ID" value="EUJ22739.1"/>
    <property type="molecule type" value="Genomic_DNA"/>
</dbReference>
<evidence type="ECO:0000313" key="2">
    <source>
        <dbReference type="EMBL" id="EUJ22739.1"/>
    </source>
</evidence>
<evidence type="ECO:0000256" key="1">
    <source>
        <dbReference type="SAM" id="SignalP"/>
    </source>
</evidence>
<dbReference type="PATRIC" id="fig|1265819.5.peg.2353"/>
<organism evidence="2 3">
    <name type="scientific">Listeria grandensis FSL F6-0971</name>
    <dbReference type="NCBI Taxonomy" id="1265819"/>
    <lineage>
        <taxon>Bacteria</taxon>
        <taxon>Bacillati</taxon>
        <taxon>Bacillota</taxon>
        <taxon>Bacilli</taxon>
        <taxon>Bacillales</taxon>
        <taxon>Listeriaceae</taxon>
        <taxon>Listeria</taxon>
    </lineage>
</organism>
<feature type="chain" id="PRO_5004888744" description="Cadherin-like beta sandwich domain-containing protein" evidence="1">
    <location>
        <begin position="26"/>
        <end position="151"/>
    </location>
</feature>
<dbReference type="STRING" id="1265819.PGRAN_11756"/>
<gene>
    <name evidence="2" type="ORF">PGRAN_11756</name>
</gene>
<dbReference type="Proteomes" id="UP000019253">
    <property type="component" value="Unassembled WGS sequence"/>
</dbReference>
<evidence type="ECO:0008006" key="4">
    <source>
        <dbReference type="Google" id="ProtNLM"/>
    </source>
</evidence>
<evidence type="ECO:0000313" key="3">
    <source>
        <dbReference type="Proteomes" id="UP000019253"/>
    </source>
</evidence>
<name>W7B600_9LIST</name>
<feature type="signal peptide" evidence="1">
    <location>
        <begin position="1"/>
        <end position="25"/>
    </location>
</feature>
<dbReference type="RefSeq" id="WP_036067122.1">
    <property type="nucleotide sequence ID" value="NZ_AODD01000018.1"/>
</dbReference>
<keyword evidence="3" id="KW-1185">Reference proteome</keyword>
<comment type="caution">
    <text evidence="2">The sequence shown here is derived from an EMBL/GenBank/DDBJ whole genome shotgun (WGS) entry which is preliminary data.</text>
</comment>
<reference evidence="2 3" key="1">
    <citation type="journal article" date="2014" name="Int. J. Syst. Evol. Microbiol.">
        <title>Listeria floridensis sp. nov., Listeria aquatica sp. nov., Listeria cornellensis sp. nov., Listeria riparia sp. nov. and Listeria grandensis sp. nov., from agricultural and natural environments.</title>
        <authorList>
            <person name="den Bakker H.C."/>
            <person name="Warchocki S."/>
            <person name="Wright E.M."/>
            <person name="Allred A.F."/>
            <person name="Ahlstrom C."/>
            <person name="Manuel C.S."/>
            <person name="Stasiewicz M.J."/>
            <person name="Burrell A."/>
            <person name="Roof S."/>
            <person name="Strawn L."/>
            <person name="Fortes E.D."/>
            <person name="Nightingale K.K."/>
            <person name="Kephart D."/>
            <person name="Wiedmann M."/>
        </authorList>
    </citation>
    <scope>NUCLEOTIDE SEQUENCE [LARGE SCALE GENOMIC DNA]</scope>
    <source>
        <strain evidence="3">FSL F6-971</strain>
    </source>
</reference>
<keyword evidence="1" id="KW-0732">Signal</keyword>
<protein>
    <recommendedName>
        <fullName evidence="4">Cadherin-like beta sandwich domain-containing protein</fullName>
    </recommendedName>
</protein>
<accession>W7B600</accession>
<proteinExistence type="predicted"/>
<dbReference type="AlphaFoldDB" id="W7B600"/>